<dbReference type="AlphaFoldDB" id="A0A2R4C3W1"/>
<dbReference type="InterPro" id="IPR052188">
    <property type="entry name" value="Ni-pincer_cofactor_biosynth"/>
</dbReference>
<dbReference type="Gene3D" id="3.40.50.620">
    <property type="entry name" value="HUPs"/>
    <property type="match status" value="1"/>
</dbReference>
<evidence type="ECO:0000313" key="2">
    <source>
        <dbReference type="Proteomes" id="UP000240505"/>
    </source>
</evidence>
<sequence>MINTYGQPLFPDIKYCARCCMPETNEGMQFDEMGICQACQSSEQKIRINWVEREKELRKILDYYKSLNNEYDCIIPISGGKDSTFQLHVLTKVYGMRALAVTFSHTWFTETGKYNLQNCLEKFDVDHVMFSPSRSLVNRLARQSLFKIGDACWHCHSGVGAFPMQTAVRYKIPLLIWGESIAEASGRATHRNPVRKFDRDYFTQVSAKRYPEEMVNSEISLREMSAFKLPSVEDIEALGVTGIHLGDFIFWDDERQMEFVRDVYGWKEDKVEGTYKNYKSVECRMAGVHDYTKFLKRGFGRGTDHASQDVRAGLLTREEAFELAKKTDTERPPALDYYLSITGFTEVEFNAVMREHRAKVTAGGGLTDAAFNEAVQAYRASQVKP</sequence>
<gene>
    <name evidence="1" type="ORF">C9I28_00180</name>
</gene>
<dbReference type="RefSeq" id="WP_107139650.1">
    <property type="nucleotide sequence ID" value="NZ_CP028324.1"/>
</dbReference>
<keyword evidence="2" id="KW-1185">Reference proteome</keyword>
<name>A0A2R4C3W1_9BURK</name>
<dbReference type="PANTHER" id="PTHR43169">
    <property type="entry name" value="EXSB FAMILY PROTEIN"/>
    <property type="match status" value="1"/>
</dbReference>
<dbReference type="Proteomes" id="UP000240505">
    <property type="component" value="Chromosome"/>
</dbReference>
<dbReference type="EMBL" id="CP028324">
    <property type="protein sequence ID" value="AVR94299.1"/>
    <property type="molecule type" value="Genomic_DNA"/>
</dbReference>
<protein>
    <submittedName>
        <fullName evidence="1">N-acetyl sugar amidotransferase</fullName>
    </submittedName>
</protein>
<dbReference type="KEGG" id="masz:C9I28_00180"/>
<dbReference type="GO" id="GO:0016740">
    <property type="term" value="F:transferase activity"/>
    <property type="evidence" value="ECO:0007669"/>
    <property type="project" value="UniProtKB-KW"/>
</dbReference>
<dbReference type="InterPro" id="IPR020022">
    <property type="entry name" value="N-acetyl_sugar_amidoTrfase"/>
</dbReference>
<dbReference type="InterPro" id="IPR014729">
    <property type="entry name" value="Rossmann-like_a/b/a_fold"/>
</dbReference>
<keyword evidence="1" id="KW-0808">Transferase</keyword>
<dbReference type="PANTHER" id="PTHR43169:SF2">
    <property type="entry name" value="NAD_GMP SYNTHASE DOMAIN-CONTAINING PROTEIN"/>
    <property type="match status" value="1"/>
</dbReference>
<dbReference type="NCBIfam" id="TIGR03573">
    <property type="entry name" value="WbuX"/>
    <property type="match status" value="1"/>
</dbReference>
<reference evidence="1 2" key="1">
    <citation type="submission" date="2018-03" db="EMBL/GenBank/DDBJ databases">
        <title>Massilia armeniaca sp. nov., isolated from desert soil.</title>
        <authorList>
            <person name="Huang H."/>
            <person name="Ren M."/>
        </authorList>
    </citation>
    <scope>NUCLEOTIDE SEQUENCE [LARGE SCALE GENOMIC DNA]</scope>
    <source>
        <strain evidence="1 2">ZMN-3</strain>
    </source>
</reference>
<proteinExistence type="predicted"/>
<organism evidence="1 2">
    <name type="scientific">Pseudoduganella armeniaca</name>
    <dbReference type="NCBI Taxonomy" id="2072590"/>
    <lineage>
        <taxon>Bacteria</taxon>
        <taxon>Pseudomonadati</taxon>
        <taxon>Pseudomonadota</taxon>
        <taxon>Betaproteobacteria</taxon>
        <taxon>Burkholderiales</taxon>
        <taxon>Oxalobacteraceae</taxon>
        <taxon>Telluria group</taxon>
        <taxon>Pseudoduganella</taxon>
    </lineage>
</organism>
<dbReference type="SUPFAM" id="SSF52402">
    <property type="entry name" value="Adenine nucleotide alpha hydrolases-like"/>
    <property type="match status" value="1"/>
</dbReference>
<evidence type="ECO:0000313" key="1">
    <source>
        <dbReference type="EMBL" id="AVR94299.1"/>
    </source>
</evidence>
<dbReference type="OrthoDB" id="8557965at2"/>
<accession>A0A2R4C3W1</accession>